<gene>
    <name evidence="6" type="ORF">ANANG_G00008200</name>
</gene>
<comment type="caution">
    <text evidence="6">The sequence shown here is derived from an EMBL/GenBank/DDBJ whole genome shotgun (WGS) entry which is preliminary data.</text>
</comment>
<dbReference type="AlphaFoldDB" id="A0A9D3MZ66"/>
<dbReference type="Pfam" id="PF05782">
    <property type="entry name" value="ECM1"/>
    <property type="match status" value="1"/>
</dbReference>
<evidence type="ECO:0000256" key="5">
    <source>
        <dbReference type="SAM" id="SignalP"/>
    </source>
</evidence>
<dbReference type="PANTHER" id="PTHR16776:SF3">
    <property type="entry name" value="EXTRACELLULAR MATRIX PROTEIN 1"/>
    <property type="match status" value="1"/>
</dbReference>
<dbReference type="InterPro" id="IPR008605">
    <property type="entry name" value="ECM1"/>
</dbReference>
<keyword evidence="3" id="KW-0677">Repeat</keyword>
<evidence type="ECO:0000256" key="4">
    <source>
        <dbReference type="SAM" id="MobiDB-lite"/>
    </source>
</evidence>
<organism evidence="6 7">
    <name type="scientific">Anguilla anguilla</name>
    <name type="common">European freshwater eel</name>
    <name type="synonym">Muraena anguilla</name>
    <dbReference type="NCBI Taxonomy" id="7936"/>
    <lineage>
        <taxon>Eukaryota</taxon>
        <taxon>Metazoa</taxon>
        <taxon>Chordata</taxon>
        <taxon>Craniata</taxon>
        <taxon>Vertebrata</taxon>
        <taxon>Euteleostomi</taxon>
        <taxon>Actinopterygii</taxon>
        <taxon>Neopterygii</taxon>
        <taxon>Teleostei</taxon>
        <taxon>Anguilliformes</taxon>
        <taxon>Anguillidae</taxon>
        <taxon>Anguilla</taxon>
    </lineage>
</organism>
<evidence type="ECO:0008006" key="8">
    <source>
        <dbReference type="Google" id="ProtNLM"/>
    </source>
</evidence>
<evidence type="ECO:0000256" key="2">
    <source>
        <dbReference type="ARBA" id="ARBA00022525"/>
    </source>
</evidence>
<protein>
    <recommendedName>
        <fullName evidence="8">Extracellular matrix protein 1b</fullName>
    </recommendedName>
</protein>
<dbReference type="PANTHER" id="PTHR16776">
    <property type="entry name" value="EXTRACELLULAR MATRIX PROTEIN 1"/>
    <property type="match status" value="1"/>
</dbReference>
<dbReference type="InterPro" id="IPR020858">
    <property type="entry name" value="Serum_albumin-like"/>
</dbReference>
<evidence type="ECO:0000313" key="7">
    <source>
        <dbReference type="Proteomes" id="UP001044222"/>
    </source>
</evidence>
<dbReference type="GO" id="GO:0007165">
    <property type="term" value="P:signal transduction"/>
    <property type="evidence" value="ECO:0007669"/>
    <property type="project" value="InterPro"/>
</dbReference>
<dbReference type="GO" id="GO:0005615">
    <property type="term" value="C:extracellular space"/>
    <property type="evidence" value="ECO:0007669"/>
    <property type="project" value="InterPro"/>
</dbReference>
<sequence>MGSLVLRSLLVVVAVLEFGCSALEGTSQLDPDITQREVTFDLEDLWEPIELPEADPDVTQREVTIDLPKILRERGSRRGEPDMTQRMVDPVLDGDFEEIDRPMLFPRSFEPKLPFPPARPYLHNFPAICHHGEGRHKYSRSSFPQDRFTHLQRQGDAIGNVESLYSFCCEKNGTLGSELSLCCAQQAWEHALNNFCNEEFSIKTNHYHCCRKRSVARWSCFEKGAPNKSYQPTNRFYQPTSKGSVAPKSPSESEFNWNPDNCQRTDLEPREFREDPKSKAINRLEKGIKQCCKGQDEVLACADGKWQAEMDRYCKEERSVKSNVFSCCDMPKGQDRYSCISESAPDSTYTYEIRPRPIDSVFVKLDLVCDTHKLLAKKFPVPFPVKGLVSQCCHLPAAQRTACVQGELDDLMERMCTEKEPLPPTVSPDCCLQTSPPVANCLFKLLEDALIKAKRYSSIKRKCPLV</sequence>
<feature type="chain" id="PRO_5038503605" description="Extracellular matrix protein 1b" evidence="5">
    <location>
        <begin position="23"/>
        <end position="466"/>
    </location>
</feature>
<dbReference type="SUPFAM" id="SSF48552">
    <property type="entry name" value="Serum albumin-like"/>
    <property type="match status" value="2"/>
</dbReference>
<keyword evidence="7" id="KW-1185">Reference proteome</keyword>
<feature type="region of interest" description="Disordered" evidence="4">
    <location>
        <begin position="232"/>
        <end position="256"/>
    </location>
</feature>
<comment type="subcellular location">
    <subcellularLocation>
        <location evidence="1">Secreted</location>
    </subcellularLocation>
</comment>
<dbReference type="GO" id="GO:0030500">
    <property type="term" value="P:regulation of bone mineralization"/>
    <property type="evidence" value="ECO:0007669"/>
    <property type="project" value="TreeGrafter"/>
</dbReference>
<name>A0A9D3MZ66_ANGAN</name>
<keyword evidence="2" id="KW-0964">Secreted</keyword>
<dbReference type="Proteomes" id="UP001044222">
    <property type="component" value="Unassembled WGS sequence"/>
</dbReference>
<evidence type="ECO:0000313" key="6">
    <source>
        <dbReference type="EMBL" id="KAG5856461.1"/>
    </source>
</evidence>
<feature type="signal peptide" evidence="5">
    <location>
        <begin position="1"/>
        <end position="22"/>
    </location>
</feature>
<evidence type="ECO:0000256" key="1">
    <source>
        <dbReference type="ARBA" id="ARBA00004613"/>
    </source>
</evidence>
<feature type="compositionally biased region" description="Polar residues" evidence="4">
    <location>
        <begin position="232"/>
        <end position="243"/>
    </location>
</feature>
<evidence type="ECO:0000256" key="3">
    <source>
        <dbReference type="ARBA" id="ARBA00022737"/>
    </source>
</evidence>
<reference evidence="6" key="1">
    <citation type="submission" date="2021-01" db="EMBL/GenBank/DDBJ databases">
        <title>A chromosome-scale assembly of European eel, Anguilla anguilla.</title>
        <authorList>
            <person name="Henkel C."/>
            <person name="Jong-Raadsen S.A."/>
            <person name="Dufour S."/>
            <person name="Weltzien F.-A."/>
            <person name="Palstra A.P."/>
            <person name="Pelster B."/>
            <person name="Spaink H.P."/>
            <person name="Van Den Thillart G.E."/>
            <person name="Jansen H."/>
            <person name="Zahm M."/>
            <person name="Klopp C."/>
            <person name="Cedric C."/>
            <person name="Louis A."/>
            <person name="Berthelot C."/>
            <person name="Parey E."/>
            <person name="Roest Crollius H."/>
            <person name="Montfort J."/>
            <person name="Robinson-Rechavi M."/>
            <person name="Bucao C."/>
            <person name="Bouchez O."/>
            <person name="Gislard M."/>
            <person name="Lluch J."/>
            <person name="Milhes M."/>
            <person name="Lampietro C."/>
            <person name="Lopez Roques C."/>
            <person name="Donnadieu C."/>
            <person name="Braasch I."/>
            <person name="Desvignes T."/>
            <person name="Postlethwait J."/>
            <person name="Bobe J."/>
            <person name="Guiguen Y."/>
            <person name="Dirks R."/>
        </authorList>
    </citation>
    <scope>NUCLEOTIDE SEQUENCE</scope>
    <source>
        <strain evidence="6">Tag_6206</strain>
        <tissue evidence="6">Liver</tissue>
    </source>
</reference>
<proteinExistence type="predicted"/>
<dbReference type="Gene3D" id="1.10.246.10">
    <property type="match status" value="3"/>
</dbReference>
<accession>A0A9D3MZ66</accession>
<keyword evidence="5" id="KW-0732">Signal</keyword>
<dbReference type="EMBL" id="JAFIRN010000001">
    <property type="protein sequence ID" value="KAG5856461.1"/>
    <property type="molecule type" value="Genomic_DNA"/>
</dbReference>